<dbReference type="Proteomes" id="UP001164743">
    <property type="component" value="Chromosome 5A"/>
</dbReference>
<proteinExistence type="predicted"/>
<feature type="region of interest" description="Disordered" evidence="1">
    <location>
        <begin position="1"/>
        <end position="77"/>
    </location>
</feature>
<organism evidence="2 3">
    <name type="scientific">Puccinia triticina</name>
    <dbReference type="NCBI Taxonomy" id="208348"/>
    <lineage>
        <taxon>Eukaryota</taxon>
        <taxon>Fungi</taxon>
        <taxon>Dikarya</taxon>
        <taxon>Basidiomycota</taxon>
        <taxon>Pucciniomycotina</taxon>
        <taxon>Pucciniomycetes</taxon>
        <taxon>Pucciniales</taxon>
        <taxon>Pucciniaceae</taxon>
        <taxon>Puccinia</taxon>
    </lineage>
</organism>
<feature type="compositionally biased region" description="Polar residues" evidence="1">
    <location>
        <begin position="19"/>
        <end position="31"/>
    </location>
</feature>
<protein>
    <submittedName>
        <fullName evidence="2">Uncharacterized protein</fullName>
    </submittedName>
</protein>
<accession>A0ABY7CJ62</accession>
<dbReference type="GeneID" id="77810548"/>
<dbReference type="EMBL" id="CP110425">
    <property type="protein sequence ID" value="WAQ85274.1"/>
    <property type="molecule type" value="Genomic_DNA"/>
</dbReference>
<feature type="compositionally biased region" description="Polar residues" evidence="1">
    <location>
        <begin position="68"/>
        <end position="77"/>
    </location>
</feature>
<dbReference type="RefSeq" id="XP_053020829.1">
    <property type="nucleotide sequence ID" value="XM_053169653.1"/>
</dbReference>
<keyword evidence="3" id="KW-1185">Reference proteome</keyword>
<name>A0ABY7CJ62_9BASI</name>
<feature type="compositionally biased region" description="Low complexity" evidence="1">
    <location>
        <begin position="1"/>
        <end position="11"/>
    </location>
</feature>
<reference evidence="2" key="1">
    <citation type="submission" date="2022-10" db="EMBL/GenBank/DDBJ databases">
        <title>Puccinia triticina Genome sequencing and assembly.</title>
        <authorList>
            <person name="Li C."/>
        </authorList>
    </citation>
    <scope>NUCLEOTIDE SEQUENCE</scope>
    <source>
        <strain evidence="2">Pt15</strain>
    </source>
</reference>
<gene>
    <name evidence="2" type="ORF">PtA15_5A849</name>
</gene>
<evidence type="ECO:0000256" key="1">
    <source>
        <dbReference type="SAM" id="MobiDB-lite"/>
    </source>
</evidence>
<feature type="compositionally biased region" description="Basic and acidic residues" evidence="1">
    <location>
        <begin position="36"/>
        <end position="60"/>
    </location>
</feature>
<evidence type="ECO:0000313" key="2">
    <source>
        <dbReference type="EMBL" id="WAQ85274.1"/>
    </source>
</evidence>
<evidence type="ECO:0000313" key="3">
    <source>
        <dbReference type="Proteomes" id="UP001164743"/>
    </source>
</evidence>
<sequence length="77" mass="8561">MTRSRALASPRPSLPPSRQSNQIITPVNSHGNYIRPDNDSRRSLAKRTRDDTTKSDNGENDKDEEAPATQSKTPSQI</sequence>